<protein>
    <recommendedName>
        <fullName evidence="3">THAP-type domain-containing protein</fullName>
    </recommendedName>
</protein>
<dbReference type="AlphaFoldDB" id="A0A3Q4HR57"/>
<accession>A0A3Q4HR57</accession>
<organism evidence="1 2">
    <name type="scientific">Neolamprologus brichardi</name>
    <name type="common">Fairy cichlid</name>
    <name type="synonym">Lamprologus brichardi</name>
    <dbReference type="NCBI Taxonomy" id="32507"/>
    <lineage>
        <taxon>Eukaryota</taxon>
        <taxon>Metazoa</taxon>
        <taxon>Chordata</taxon>
        <taxon>Craniata</taxon>
        <taxon>Vertebrata</taxon>
        <taxon>Euteleostomi</taxon>
        <taxon>Actinopterygii</taxon>
        <taxon>Neopterygii</taxon>
        <taxon>Teleostei</taxon>
        <taxon>Neoteleostei</taxon>
        <taxon>Acanthomorphata</taxon>
        <taxon>Ovalentaria</taxon>
        <taxon>Cichlomorphae</taxon>
        <taxon>Cichliformes</taxon>
        <taxon>Cichlidae</taxon>
        <taxon>African cichlids</taxon>
        <taxon>Pseudocrenilabrinae</taxon>
        <taxon>Lamprologini</taxon>
        <taxon>Neolamprologus</taxon>
    </lineage>
</organism>
<proteinExistence type="predicted"/>
<reference evidence="1" key="1">
    <citation type="submission" date="2025-08" db="UniProtKB">
        <authorList>
            <consortium name="Ensembl"/>
        </authorList>
    </citation>
    <scope>IDENTIFICATION</scope>
</reference>
<name>A0A3Q4HR57_NEOBR</name>
<dbReference type="Proteomes" id="UP000261580">
    <property type="component" value="Unassembled WGS sequence"/>
</dbReference>
<dbReference type="Bgee" id="ENSNBRG00000018861">
    <property type="expression patterns" value="Expressed in zone of skin and 2 other cell types or tissues"/>
</dbReference>
<sequence length="96" mass="10803">MTLCRTSNETKRWVNVYLRSLENGLSFHSFPTWNSLPSPNICRCSRHFHSGKPSVVTGKRSRPQKRKIPPASVEELSLLLDTLLEHSKAVGCGNDP</sequence>
<reference evidence="1" key="2">
    <citation type="submission" date="2025-09" db="UniProtKB">
        <authorList>
            <consortium name="Ensembl"/>
        </authorList>
    </citation>
    <scope>IDENTIFICATION</scope>
</reference>
<evidence type="ECO:0008006" key="3">
    <source>
        <dbReference type="Google" id="ProtNLM"/>
    </source>
</evidence>
<keyword evidence="2" id="KW-1185">Reference proteome</keyword>
<dbReference type="Ensembl" id="ENSNBRT00000025325.1">
    <property type="protein sequence ID" value="ENSNBRP00000024676.1"/>
    <property type="gene ID" value="ENSNBRG00000018861.1"/>
</dbReference>
<evidence type="ECO:0000313" key="1">
    <source>
        <dbReference type="Ensembl" id="ENSNBRP00000024676.1"/>
    </source>
</evidence>
<evidence type="ECO:0000313" key="2">
    <source>
        <dbReference type="Proteomes" id="UP000261580"/>
    </source>
</evidence>